<dbReference type="SUPFAM" id="SSF55874">
    <property type="entry name" value="ATPase domain of HSP90 chaperone/DNA topoisomerase II/histidine kinase"/>
    <property type="match status" value="1"/>
</dbReference>
<dbReference type="InterPro" id="IPR011712">
    <property type="entry name" value="Sig_transdc_His_kin_sub3_dim/P"/>
</dbReference>
<evidence type="ECO:0000256" key="2">
    <source>
        <dbReference type="ARBA" id="ARBA00022777"/>
    </source>
</evidence>
<evidence type="ECO:0000313" key="6">
    <source>
        <dbReference type="EMBL" id="MCF6378220.1"/>
    </source>
</evidence>
<dbReference type="PANTHER" id="PTHR24421:SF56">
    <property type="entry name" value="OXYGEN SENSOR HISTIDINE KINASE RESPONSE REGULATOR DOST"/>
    <property type="match status" value="1"/>
</dbReference>
<proteinExistence type="predicted"/>
<evidence type="ECO:0000256" key="1">
    <source>
        <dbReference type="ARBA" id="ARBA00022679"/>
    </source>
</evidence>
<organism evidence="6 7">
    <name type="scientific">Nocardioides potassii</name>
    <dbReference type="NCBI Taxonomy" id="2911371"/>
    <lineage>
        <taxon>Bacteria</taxon>
        <taxon>Bacillati</taxon>
        <taxon>Actinomycetota</taxon>
        <taxon>Actinomycetes</taxon>
        <taxon>Propionibacteriales</taxon>
        <taxon>Nocardioidaceae</taxon>
        <taxon>Nocardioides</taxon>
    </lineage>
</organism>
<dbReference type="Pfam" id="PF07730">
    <property type="entry name" value="HisKA_3"/>
    <property type="match status" value="1"/>
</dbReference>
<keyword evidence="7" id="KW-1185">Reference proteome</keyword>
<accession>A0ABS9HAJ8</accession>
<feature type="region of interest" description="Disordered" evidence="4">
    <location>
        <begin position="522"/>
        <end position="567"/>
    </location>
</feature>
<dbReference type="PANTHER" id="PTHR24421">
    <property type="entry name" value="NITRATE/NITRITE SENSOR PROTEIN NARX-RELATED"/>
    <property type="match status" value="1"/>
</dbReference>
<dbReference type="EMBL" id="JAKJHZ010000007">
    <property type="protein sequence ID" value="MCF6378220.1"/>
    <property type="molecule type" value="Genomic_DNA"/>
</dbReference>
<dbReference type="Gene3D" id="3.30.565.10">
    <property type="entry name" value="Histidine kinase-like ATPase, C-terminal domain"/>
    <property type="match status" value="1"/>
</dbReference>
<feature type="compositionally biased region" description="Polar residues" evidence="4">
    <location>
        <begin position="522"/>
        <end position="532"/>
    </location>
</feature>
<comment type="caution">
    <text evidence="6">The sequence shown here is derived from an EMBL/GenBank/DDBJ whole genome shotgun (WGS) entry which is preliminary data.</text>
</comment>
<dbReference type="SUPFAM" id="SSF55781">
    <property type="entry name" value="GAF domain-like"/>
    <property type="match status" value="1"/>
</dbReference>
<dbReference type="InterPro" id="IPR036890">
    <property type="entry name" value="HATPase_C_sf"/>
</dbReference>
<dbReference type="InterPro" id="IPR029016">
    <property type="entry name" value="GAF-like_dom_sf"/>
</dbReference>
<feature type="compositionally biased region" description="Polar residues" evidence="4">
    <location>
        <begin position="558"/>
        <end position="567"/>
    </location>
</feature>
<feature type="domain" description="Histidine kinase/HSP90-like ATPase" evidence="5">
    <location>
        <begin position="428"/>
        <end position="519"/>
    </location>
</feature>
<reference evidence="6 7" key="1">
    <citation type="submission" date="2022-01" db="EMBL/GenBank/DDBJ databases">
        <title>Nocardioides sp. nov., an actinomycete isolated from mining soil.</title>
        <authorList>
            <person name="Liu L."/>
        </authorList>
    </citation>
    <scope>NUCLEOTIDE SEQUENCE [LARGE SCALE GENOMIC DNA]</scope>
    <source>
        <strain evidence="6 7">KLBMP 9356</strain>
    </source>
</reference>
<evidence type="ECO:0000259" key="5">
    <source>
        <dbReference type="SMART" id="SM00387"/>
    </source>
</evidence>
<dbReference type="RefSeq" id="WP_236401971.1">
    <property type="nucleotide sequence ID" value="NZ_JAKJHZ010000007.1"/>
</dbReference>
<dbReference type="InterPro" id="IPR003594">
    <property type="entry name" value="HATPase_dom"/>
</dbReference>
<keyword evidence="2 6" id="KW-0418">Kinase</keyword>
<evidence type="ECO:0000313" key="7">
    <source>
        <dbReference type="Proteomes" id="UP001201161"/>
    </source>
</evidence>
<evidence type="ECO:0000256" key="3">
    <source>
        <dbReference type="ARBA" id="ARBA00023012"/>
    </source>
</evidence>
<dbReference type="Proteomes" id="UP001201161">
    <property type="component" value="Unassembled WGS sequence"/>
</dbReference>
<dbReference type="Gene3D" id="3.30.450.40">
    <property type="match status" value="1"/>
</dbReference>
<evidence type="ECO:0000256" key="4">
    <source>
        <dbReference type="SAM" id="MobiDB-lite"/>
    </source>
</evidence>
<dbReference type="CDD" id="cd16917">
    <property type="entry name" value="HATPase_UhpB-NarQ-NarX-like"/>
    <property type="match status" value="1"/>
</dbReference>
<dbReference type="InterPro" id="IPR050482">
    <property type="entry name" value="Sensor_HK_TwoCompSys"/>
</dbReference>
<name>A0ABS9HAJ8_9ACTN</name>
<protein>
    <submittedName>
        <fullName evidence="6">Histidine kinase</fullName>
    </submittedName>
</protein>
<gene>
    <name evidence="6" type="ORF">L2K70_11460</name>
</gene>
<dbReference type="SMART" id="SM00387">
    <property type="entry name" value="HATPase_c"/>
    <property type="match status" value="1"/>
</dbReference>
<sequence length="567" mass="60556">MVFSGDPALRRSDLLAIVSVLDVDAVLERAVDIGADRTGALAAALAVVDEGPEEDLLEGDPAEDEPARALLRTYGIDGDAAAALRERLGAAGLMGEPGHPPQEHLSRVRDPETGAEVLRVPVVVHGRLYADLLLLEPEGGTFATEGVEAIEVLGRVTGVAVRNALSYTLSERRRESLRLAAAVDQSVQPPFLLTAPTERIADGAHRIAGARAAAVVSSGPDGIDVIASAGVVDDFLARTLASVTDEVRRAQDDQREFAVRREAHTVWGMPLQSKVADAGIVVMVLDHARPRRSTDDRELLGDFVRHASLVLDHAVLQQERHHAVLAADRDRIARDLHDVVIQRLYATSLRLRAGAASGEDVGEHVDEAIREMGESIRDIRGTIFELERGRSRSVRSDVLALAREYDAVLGFFPVVRSRGAVDSLVGPELADQATVVLREALSNCARHAAAGRCEVDVFVDSGWFNLVVTDDGRGMSASDLPGNGLRNLRSRARELGGDLVVEAAEPRGTRLSWRVPLGAQEAVTSSSGTGADSVTDAAVPVTGVEESDHSHSEASDSTTQHRPATTR</sequence>
<keyword evidence="1" id="KW-0808">Transferase</keyword>
<dbReference type="Gene3D" id="1.20.5.1930">
    <property type="match status" value="1"/>
</dbReference>
<dbReference type="Pfam" id="PF02518">
    <property type="entry name" value="HATPase_c"/>
    <property type="match status" value="1"/>
</dbReference>
<keyword evidence="3" id="KW-0902">Two-component regulatory system</keyword>
<dbReference type="GO" id="GO:0016301">
    <property type="term" value="F:kinase activity"/>
    <property type="evidence" value="ECO:0007669"/>
    <property type="project" value="UniProtKB-KW"/>
</dbReference>